<feature type="compositionally biased region" description="Basic residues" evidence="2">
    <location>
        <begin position="52"/>
        <end position="62"/>
    </location>
</feature>
<evidence type="ECO:0000256" key="1">
    <source>
        <dbReference type="ARBA" id="ARBA00022737"/>
    </source>
</evidence>
<dbReference type="SUPFAM" id="SSF82185">
    <property type="entry name" value="Histone H3 K4-specific methyltransferase SET7/9 N-terminal domain"/>
    <property type="match status" value="2"/>
</dbReference>
<dbReference type="PANTHER" id="PTHR23084:SF176">
    <property type="entry name" value="HISTONE H3 K4-SPECIFIC METHYLTRANSFERASE SET7_9 FAMILY PROTEIN"/>
    <property type="match status" value="1"/>
</dbReference>
<feature type="compositionally biased region" description="Polar residues" evidence="2">
    <location>
        <begin position="14"/>
        <end position="33"/>
    </location>
</feature>
<accession>A0A833QIC6</accession>
<dbReference type="AlphaFoldDB" id="A0A833QIC6"/>
<dbReference type="GO" id="GO:0016020">
    <property type="term" value="C:membrane"/>
    <property type="evidence" value="ECO:0007669"/>
    <property type="project" value="UniProtKB-ARBA"/>
</dbReference>
<keyword evidence="3" id="KW-0812">Transmembrane</keyword>
<dbReference type="SMART" id="SM00698">
    <property type="entry name" value="MORN"/>
    <property type="match status" value="7"/>
</dbReference>
<dbReference type="Gene3D" id="2.20.110.10">
    <property type="entry name" value="Histone H3 K4-specific methyltransferase SET7/9 N-terminal domain"/>
    <property type="match status" value="4"/>
</dbReference>
<dbReference type="EMBL" id="SWLB01000022">
    <property type="protein sequence ID" value="KAF3324108.1"/>
    <property type="molecule type" value="Genomic_DNA"/>
</dbReference>
<keyword evidence="3" id="KW-1133">Transmembrane helix</keyword>
<evidence type="ECO:0000256" key="3">
    <source>
        <dbReference type="SAM" id="Phobius"/>
    </source>
</evidence>
<feature type="region of interest" description="Disordered" evidence="2">
    <location>
        <begin position="1"/>
        <end position="70"/>
    </location>
</feature>
<evidence type="ECO:0000313" key="5">
    <source>
        <dbReference type="Proteomes" id="UP000623129"/>
    </source>
</evidence>
<dbReference type="FunFam" id="2.20.110.10:FF:000002">
    <property type="entry name" value="Phosphatidylinositol 4-phosphate 5-kinase 8"/>
    <property type="match status" value="4"/>
</dbReference>
<protein>
    <submittedName>
        <fullName evidence="4">Radial spoke head 10 B-like protein</fullName>
    </submittedName>
</protein>
<comment type="caution">
    <text evidence="4">The sequence shown here is derived from an EMBL/GenBank/DDBJ whole genome shotgun (WGS) entry which is preliminary data.</text>
</comment>
<dbReference type="InterPro" id="IPR003409">
    <property type="entry name" value="MORN"/>
</dbReference>
<keyword evidence="1" id="KW-0677">Repeat</keyword>
<gene>
    <name evidence="4" type="ORF">FCM35_KLT11575</name>
</gene>
<dbReference type="PANTHER" id="PTHR23084">
    <property type="entry name" value="PHOSPHATIDYLINOSITOL-4-PHOSPHATE 5-KINASE RELATED"/>
    <property type="match status" value="1"/>
</dbReference>
<reference evidence="4" key="1">
    <citation type="submission" date="2020-01" db="EMBL/GenBank/DDBJ databases">
        <title>Genome sequence of Kobresia littledalei, the first chromosome-level genome in the family Cyperaceae.</title>
        <authorList>
            <person name="Qu G."/>
        </authorList>
    </citation>
    <scope>NUCLEOTIDE SEQUENCE</scope>
    <source>
        <strain evidence="4">C.B.Clarke</strain>
        <tissue evidence="4">Leaf</tissue>
    </source>
</reference>
<keyword evidence="5" id="KW-1185">Reference proteome</keyword>
<sequence>MEPQHSHGGGKLTRTPSSLLRSPTIRSSFQALSSVDEDASHHHHTPPSSPKPKPKPKPKPRPKSNPNSIFTPYRTSTSHPLFPLLLPLPFLLLLFVFISYLRDDSAFFTNLILACFLMLLASIIARKSMSLFPRRRQVSCVQWFIGDADTTTGASTPKKEKTNGKCVKEGIEFYSNGDCYEGEFHRGRCNGSGVYNFFGKGKYEGDWVDGKYDGYGIESWARGSRYRGQYRQGLRHGFGVYRFYSGDSFAGEWFNGQSHGIGVQSCSDGSSYYGEFKCGVKHGLGCYHFRNGDRYCGEYFGDKIHGFGIYNFANGHCYEGSWHEGKKQGFGMYTFRNGDVRSGEWDCGSLKTPQPADDPSVQRAVLAARKVAENAMRVHRVDEQVNKAVNAANRAATAARVAAIKAVQNRIDGKFCDTDD</sequence>
<keyword evidence="3" id="KW-0472">Membrane</keyword>
<feature type="transmembrane region" description="Helical" evidence="3">
    <location>
        <begin position="81"/>
        <end position="101"/>
    </location>
</feature>
<dbReference type="OrthoDB" id="437960at2759"/>
<name>A0A833QIC6_9POAL</name>
<feature type="transmembrane region" description="Helical" evidence="3">
    <location>
        <begin position="107"/>
        <end position="125"/>
    </location>
</feature>
<dbReference type="Proteomes" id="UP000623129">
    <property type="component" value="Unassembled WGS sequence"/>
</dbReference>
<dbReference type="Pfam" id="PF02493">
    <property type="entry name" value="MORN"/>
    <property type="match status" value="7"/>
</dbReference>
<evidence type="ECO:0000313" key="4">
    <source>
        <dbReference type="EMBL" id="KAF3324108.1"/>
    </source>
</evidence>
<organism evidence="4 5">
    <name type="scientific">Carex littledalei</name>
    <dbReference type="NCBI Taxonomy" id="544730"/>
    <lineage>
        <taxon>Eukaryota</taxon>
        <taxon>Viridiplantae</taxon>
        <taxon>Streptophyta</taxon>
        <taxon>Embryophyta</taxon>
        <taxon>Tracheophyta</taxon>
        <taxon>Spermatophyta</taxon>
        <taxon>Magnoliopsida</taxon>
        <taxon>Liliopsida</taxon>
        <taxon>Poales</taxon>
        <taxon>Cyperaceae</taxon>
        <taxon>Cyperoideae</taxon>
        <taxon>Cariceae</taxon>
        <taxon>Carex</taxon>
        <taxon>Carex subgen. Euthyceras</taxon>
    </lineage>
</organism>
<proteinExistence type="predicted"/>
<evidence type="ECO:0000256" key="2">
    <source>
        <dbReference type="SAM" id="MobiDB-lite"/>
    </source>
</evidence>